<dbReference type="AlphaFoldDB" id="A0A0F9G4A8"/>
<gene>
    <name evidence="2" type="ORF">LCGC14_1873990</name>
</gene>
<proteinExistence type="predicted"/>
<dbReference type="EMBL" id="LAZR01019168">
    <property type="protein sequence ID" value="KKL93508.1"/>
    <property type="molecule type" value="Genomic_DNA"/>
</dbReference>
<accession>A0A0F9G4A8</accession>
<reference evidence="2" key="1">
    <citation type="journal article" date="2015" name="Nature">
        <title>Complex archaea that bridge the gap between prokaryotes and eukaryotes.</title>
        <authorList>
            <person name="Spang A."/>
            <person name="Saw J.H."/>
            <person name="Jorgensen S.L."/>
            <person name="Zaremba-Niedzwiedzka K."/>
            <person name="Martijn J."/>
            <person name="Lind A.E."/>
            <person name="van Eijk R."/>
            <person name="Schleper C."/>
            <person name="Guy L."/>
            <person name="Ettema T.J."/>
        </authorList>
    </citation>
    <scope>NUCLEOTIDE SEQUENCE</scope>
</reference>
<comment type="caution">
    <text evidence="2">The sequence shown here is derived from an EMBL/GenBank/DDBJ whole genome shotgun (WGS) entry which is preliminary data.</text>
</comment>
<sequence length="108" mass="12372">MREVGNNGSDFEYVYCRMFDTMGWLCYRENRGGCKMNDENGDDSLEWLRETNKQLKAENDKLEAEIVEGDKERAKAMMDGQASAGVMMHKTQDDLDEEAAAAFLKEDE</sequence>
<organism evidence="2">
    <name type="scientific">marine sediment metagenome</name>
    <dbReference type="NCBI Taxonomy" id="412755"/>
    <lineage>
        <taxon>unclassified sequences</taxon>
        <taxon>metagenomes</taxon>
        <taxon>ecological metagenomes</taxon>
    </lineage>
</organism>
<protein>
    <submittedName>
        <fullName evidence="2">Uncharacterized protein</fullName>
    </submittedName>
</protein>
<evidence type="ECO:0000256" key="1">
    <source>
        <dbReference type="SAM" id="Coils"/>
    </source>
</evidence>
<name>A0A0F9G4A8_9ZZZZ</name>
<feature type="coiled-coil region" evidence="1">
    <location>
        <begin position="45"/>
        <end position="72"/>
    </location>
</feature>
<keyword evidence="1" id="KW-0175">Coiled coil</keyword>
<evidence type="ECO:0000313" key="2">
    <source>
        <dbReference type="EMBL" id="KKL93508.1"/>
    </source>
</evidence>